<evidence type="ECO:0000256" key="3">
    <source>
        <dbReference type="ARBA" id="ARBA00022692"/>
    </source>
</evidence>
<sequence>MSNEPPPGRPPEDEPPENDPFLKKPSDSPGWSQGPPPGGGPPPGSGAPPPGGGPYGSPPPGSPYGTPPPGSPYGSTPPPYDPYGGGNQYGGPDPLSGMPPLADFGRRLLARIIDALLIAIPLGLLEWATSDRWVYQTRSGEDTSDVIGRAYSGSGLAWNLIGIVAYLAYDTIMLKRDGQTVGKKLLNLRVAMLNDGSVPTTSAALARTAVLWLPALLCCPCLWQIILIITILTDKPYKQGLHDKAGKTVVVSTAP</sequence>
<dbReference type="GO" id="GO:0005886">
    <property type="term" value="C:plasma membrane"/>
    <property type="evidence" value="ECO:0007669"/>
    <property type="project" value="UniProtKB-SubCell"/>
</dbReference>
<feature type="domain" description="RDD" evidence="8">
    <location>
        <begin position="102"/>
        <end position="246"/>
    </location>
</feature>
<feature type="transmembrane region" description="Helical" evidence="7">
    <location>
        <begin position="108"/>
        <end position="130"/>
    </location>
</feature>
<dbReference type="PANTHER" id="PTHR36115">
    <property type="entry name" value="PROLINE-RICH ANTIGEN HOMOLOG-RELATED"/>
    <property type="match status" value="1"/>
</dbReference>
<evidence type="ECO:0000259" key="8">
    <source>
        <dbReference type="Pfam" id="PF06271"/>
    </source>
</evidence>
<evidence type="ECO:0000256" key="6">
    <source>
        <dbReference type="SAM" id="MobiDB-lite"/>
    </source>
</evidence>
<dbReference type="InterPro" id="IPR010432">
    <property type="entry name" value="RDD"/>
</dbReference>
<feature type="region of interest" description="Disordered" evidence="6">
    <location>
        <begin position="1"/>
        <end position="96"/>
    </location>
</feature>
<evidence type="ECO:0000256" key="2">
    <source>
        <dbReference type="ARBA" id="ARBA00022475"/>
    </source>
</evidence>
<feature type="transmembrane region" description="Helical" evidence="7">
    <location>
        <begin position="150"/>
        <end position="169"/>
    </location>
</feature>
<keyword evidence="3 7" id="KW-0812">Transmembrane</keyword>
<dbReference type="EMBL" id="CP108253">
    <property type="protein sequence ID" value="WTU42178.1"/>
    <property type="molecule type" value="Genomic_DNA"/>
</dbReference>
<evidence type="ECO:0000256" key="7">
    <source>
        <dbReference type="SAM" id="Phobius"/>
    </source>
</evidence>
<evidence type="ECO:0000256" key="5">
    <source>
        <dbReference type="ARBA" id="ARBA00023136"/>
    </source>
</evidence>
<gene>
    <name evidence="9" type="ORF">OHV25_22675</name>
</gene>
<proteinExistence type="predicted"/>
<evidence type="ECO:0000256" key="4">
    <source>
        <dbReference type="ARBA" id="ARBA00022989"/>
    </source>
</evidence>
<dbReference type="AlphaFoldDB" id="A0AAU2H5C2"/>
<accession>A0AAU2H5C2</accession>
<evidence type="ECO:0000256" key="1">
    <source>
        <dbReference type="ARBA" id="ARBA00004651"/>
    </source>
</evidence>
<dbReference type="Pfam" id="PF06271">
    <property type="entry name" value="RDD"/>
    <property type="match status" value="1"/>
</dbReference>
<comment type="subcellular location">
    <subcellularLocation>
        <location evidence="1">Cell membrane</location>
        <topology evidence="1">Multi-pass membrane protein</topology>
    </subcellularLocation>
</comment>
<feature type="compositionally biased region" description="Pro residues" evidence="6">
    <location>
        <begin position="34"/>
        <end position="81"/>
    </location>
</feature>
<dbReference type="InterPro" id="IPR051791">
    <property type="entry name" value="Pra-immunoreactive"/>
</dbReference>
<organism evidence="9">
    <name type="scientific">Streptomyces sp. NBC_00060</name>
    <dbReference type="NCBI Taxonomy" id="2975636"/>
    <lineage>
        <taxon>Bacteria</taxon>
        <taxon>Bacillati</taxon>
        <taxon>Actinomycetota</taxon>
        <taxon>Actinomycetes</taxon>
        <taxon>Kitasatosporales</taxon>
        <taxon>Streptomycetaceae</taxon>
        <taxon>Streptomyces</taxon>
    </lineage>
</organism>
<keyword evidence="5 7" id="KW-0472">Membrane</keyword>
<keyword evidence="4 7" id="KW-1133">Transmembrane helix</keyword>
<feature type="transmembrane region" description="Helical" evidence="7">
    <location>
        <begin position="209"/>
        <end position="232"/>
    </location>
</feature>
<protein>
    <submittedName>
        <fullName evidence="9">RDD family protein</fullName>
    </submittedName>
</protein>
<evidence type="ECO:0000313" key="9">
    <source>
        <dbReference type="EMBL" id="WTU42178.1"/>
    </source>
</evidence>
<name>A0AAU2H5C2_9ACTN</name>
<reference evidence="9" key="1">
    <citation type="submission" date="2022-10" db="EMBL/GenBank/DDBJ databases">
        <title>The complete genomes of actinobacterial strains from the NBC collection.</title>
        <authorList>
            <person name="Joergensen T.S."/>
            <person name="Alvarez Arevalo M."/>
            <person name="Sterndorff E.B."/>
            <person name="Faurdal D."/>
            <person name="Vuksanovic O."/>
            <person name="Mourched A.-S."/>
            <person name="Charusanti P."/>
            <person name="Shaw S."/>
            <person name="Blin K."/>
            <person name="Weber T."/>
        </authorList>
    </citation>
    <scope>NUCLEOTIDE SEQUENCE</scope>
    <source>
        <strain evidence="9">NBC_00060</strain>
    </source>
</reference>
<keyword evidence="2" id="KW-1003">Cell membrane</keyword>
<dbReference type="PANTHER" id="PTHR36115:SF4">
    <property type="entry name" value="MEMBRANE PROTEIN"/>
    <property type="match status" value="1"/>
</dbReference>